<accession>A0A931LVW9</accession>
<evidence type="ECO:0000313" key="1">
    <source>
        <dbReference type="EMBL" id="MBI1756667.1"/>
    </source>
</evidence>
<reference evidence="1" key="1">
    <citation type="submission" date="2020-07" db="EMBL/GenBank/DDBJ databases">
        <title>Huge and variable diversity of episymbiotic CPR bacteria and DPANN archaea in groundwater ecosystems.</title>
        <authorList>
            <person name="He C.Y."/>
            <person name="Keren R."/>
            <person name="Whittaker M."/>
            <person name="Farag I.F."/>
            <person name="Doudna J."/>
            <person name="Cate J.H.D."/>
            <person name="Banfield J.F."/>
        </authorList>
    </citation>
    <scope>NUCLEOTIDE SEQUENCE</scope>
    <source>
        <strain evidence="1">NC_groundwater_17_Pr7_B-0.1um_64_12</strain>
    </source>
</reference>
<dbReference type="AlphaFoldDB" id="A0A931LVW9"/>
<protein>
    <recommendedName>
        <fullName evidence="3">RHS repeat-associated core domain-containing protein</fullName>
    </recommendedName>
</protein>
<proteinExistence type="predicted"/>
<organism evidence="1 2">
    <name type="scientific">Fimbriimonas ginsengisoli</name>
    <dbReference type="NCBI Taxonomy" id="1005039"/>
    <lineage>
        <taxon>Bacteria</taxon>
        <taxon>Bacillati</taxon>
        <taxon>Armatimonadota</taxon>
        <taxon>Fimbriimonadia</taxon>
        <taxon>Fimbriimonadales</taxon>
        <taxon>Fimbriimonadaceae</taxon>
        <taxon>Fimbriimonas</taxon>
    </lineage>
</organism>
<name>A0A931LVW9_FIMGI</name>
<dbReference type="EMBL" id="JACOSL010000038">
    <property type="protein sequence ID" value="MBI1756667.1"/>
    <property type="molecule type" value="Genomic_DNA"/>
</dbReference>
<comment type="caution">
    <text evidence="1">The sequence shown here is derived from an EMBL/GenBank/DDBJ whole genome shotgun (WGS) entry which is preliminary data.</text>
</comment>
<evidence type="ECO:0008006" key="3">
    <source>
        <dbReference type="Google" id="ProtNLM"/>
    </source>
</evidence>
<dbReference type="Proteomes" id="UP000727962">
    <property type="component" value="Unassembled WGS sequence"/>
</dbReference>
<evidence type="ECO:0000313" key="2">
    <source>
        <dbReference type="Proteomes" id="UP000727962"/>
    </source>
</evidence>
<gene>
    <name evidence="1" type="ORF">HYR64_06120</name>
</gene>
<sequence>MTRDRAKDGRNWYLYCDGNPLRFLDSGGSEIKIVGFSSKMRRKVQKQLQQVRRVFPHILDFEEHVNPHLLSDGGGQTLRIKWMRT</sequence>